<proteinExistence type="predicted"/>
<organism evidence="1 2">
    <name type="scientific">Priestia megaterium</name>
    <name type="common">Bacillus megaterium</name>
    <dbReference type="NCBI Taxonomy" id="1404"/>
    <lineage>
        <taxon>Bacteria</taxon>
        <taxon>Bacillati</taxon>
        <taxon>Bacillota</taxon>
        <taxon>Bacilli</taxon>
        <taxon>Bacillales</taxon>
        <taxon>Bacillaceae</taxon>
        <taxon>Priestia</taxon>
    </lineage>
</organism>
<dbReference type="RefSeq" id="WP_047933677.1">
    <property type="nucleotide sequence ID" value="NZ_CM125446.1"/>
</dbReference>
<name>A0A6M6DXA2_PRIMG</name>
<protein>
    <submittedName>
        <fullName evidence="1">Uncharacterized protein</fullName>
    </submittedName>
</protein>
<dbReference type="AlphaFoldDB" id="A0A6M6DXA2"/>
<evidence type="ECO:0000313" key="2">
    <source>
        <dbReference type="Proteomes" id="UP000501076"/>
    </source>
</evidence>
<dbReference type="Proteomes" id="UP000501076">
    <property type="component" value="Chromosome"/>
</dbReference>
<gene>
    <name evidence="1" type="ORF">FDZ14_18560</name>
</gene>
<dbReference type="EMBL" id="CP045272">
    <property type="protein sequence ID" value="QJX78086.1"/>
    <property type="molecule type" value="Genomic_DNA"/>
</dbReference>
<evidence type="ECO:0000313" key="1">
    <source>
        <dbReference type="EMBL" id="QJX78086.1"/>
    </source>
</evidence>
<sequence length="101" mass="12137">MGLDIEMYGKEDRYLDFKEIEESLHDALFHTNNNWRSYLYLRKIRDYYLTNVEFDRDEIDKFIKDLENIKIFIPGDYDPALSELIKILSSHEIQKISIVGD</sequence>
<reference evidence="1 2" key="1">
    <citation type="submission" date="2019-10" db="EMBL/GenBank/DDBJ databases">
        <title>Complete genome sequences for adaption low water activity.</title>
        <authorList>
            <person name="Zhao L."/>
            <person name="Zhong J."/>
        </authorList>
    </citation>
    <scope>NUCLEOTIDE SEQUENCE [LARGE SCALE GENOMIC DNA]</scope>
    <source>
        <strain evidence="1 2">FDU301</strain>
    </source>
</reference>
<accession>A0A6M6DXA2</accession>